<dbReference type="InterPro" id="IPR017850">
    <property type="entry name" value="Alkaline_phosphatase_core_sf"/>
</dbReference>
<proteinExistence type="predicted"/>
<dbReference type="PANTHER" id="PTHR10151:SF120">
    <property type="entry name" value="BIS(5'-ADENOSYL)-TRIPHOSPHATASE"/>
    <property type="match status" value="1"/>
</dbReference>
<dbReference type="InterPro" id="IPR023116">
    <property type="entry name" value="Phosphonoacetate_hydro_insert"/>
</dbReference>
<sequence>MSQKTLIIVIDGCAADYITPEDTPNLYRLGQAGFYSKIKSAIPSVTNVNHASILSGSFPDRHGVVGNYYYDRATGSEGFIEDSRHMKAQSVIDMYSRQGKSTALLTVKGKVLEVFGANARIGINLQKPEPALLKRLDLDTPPGVASFEAYDWIFKACYQVLSRENPDLVYCTTNDYMMHNYAPGSPEAKKVMQTMDRWIGRIYDLDPAREIYITADHGMNKKSRLIDLQKKLDMAGFNTFCLLPLKDRYLENHRCQEGGAVYVYVLAEGQIPKVLDYLKGCDFIDRFCDKAAAAEEFNLPADNIGDIVVLSNQDSAFAELTQDERCVETRTHGSLHEREIPLIAVNARKEAEYYQCNSDIVRFILESIS</sequence>
<keyword evidence="2" id="KW-1185">Reference proteome</keyword>
<dbReference type="eggNOG" id="COG1524">
    <property type="taxonomic scope" value="Bacteria"/>
</dbReference>
<dbReference type="Proteomes" id="UP000003240">
    <property type="component" value="Unassembled WGS sequence"/>
</dbReference>
<dbReference type="SUPFAM" id="SSF53649">
    <property type="entry name" value="Alkaline phosphatase-like"/>
    <property type="match status" value="1"/>
</dbReference>
<organism evidence="1 2">
    <name type="scientific">Acetonema longum DSM 6540</name>
    <dbReference type="NCBI Taxonomy" id="1009370"/>
    <lineage>
        <taxon>Bacteria</taxon>
        <taxon>Bacillati</taxon>
        <taxon>Bacillota</taxon>
        <taxon>Negativicutes</taxon>
        <taxon>Acetonemataceae</taxon>
        <taxon>Acetonema</taxon>
    </lineage>
</organism>
<dbReference type="Pfam" id="PF01663">
    <property type="entry name" value="Phosphodiest"/>
    <property type="match status" value="1"/>
</dbReference>
<dbReference type="RefSeq" id="WP_004094887.1">
    <property type="nucleotide sequence ID" value="NZ_AFGF01000072.1"/>
</dbReference>
<dbReference type="Gene3D" id="3.40.720.10">
    <property type="entry name" value="Alkaline Phosphatase, subunit A"/>
    <property type="match status" value="1"/>
</dbReference>
<protein>
    <submittedName>
        <fullName evidence="1">Type I phosphodiesterase/nucleotide pyrophosphatase</fullName>
    </submittedName>
</protein>
<dbReference type="GO" id="GO:0016787">
    <property type="term" value="F:hydrolase activity"/>
    <property type="evidence" value="ECO:0007669"/>
    <property type="project" value="UniProtKB-ARBA"/>
</dbReference>
<dbReference type="EMBL" id="AFGF01000072">
    <property type="protein sequence ID" value="EGO64217.1"/>
    <property type="molecule type" value="Genomic_DNA"/>
</dbReference>
<dbReference type="InterPro" id="IPR002591">
    <property type="entry name" value="Phosphodiest/P_Trfase"/>
</dbReference>
<name>F7NIB1_9FIRM</name>
<comment type="caution">
    <text evidence="1">The sequence shown here is derived from an EMBL/GenBank/DDBJ whole genome shotgun (WGS) entry which is preliminary data.</text>
</comment>
<evidence type="ECO:0000313" key="1">
    <source>
        <dbReference type="EMBL" id="EGO64217.1"/>
    </source>
</evidence>
<accession>F7NIB1</accession>
<dbReference type="PANTHER" id="PTHR10151">
    <property type="entry name" value="ECTONUCLEOTIDE PYROPHOSPHATASE/PHOSPHODIESTERASE"/>
    <property type="match status" value="1"/>
</dbReference>
<dbReference type="STRING" id="1009370.ALO_09049"/>
<dbReference type="OrthoDB" id="9779418at2"/>
<gene>
    <name evidence="1" type="ORF">ALO_09049</name>
</gene>
<dbReference type="AlphaFoldDB" id="F7NIB1"/>
<reference evidence="1 2" key="1">
    <citation type="journal article" date="2011" name="EMBO J.">
        <title>Structural diversity of bacterial flagellar motors.</title>
        <authorList>
            <person name="Chen S."/>
            <person name="Beeby M."/>
            <person name="Murphy G.E."/>
            <person name="Leadbetter J.R."/>
            <person name="Hendrixson D.R."/>
            <person name="Briegel A."/>
            <person name="Li Z."/>
            <person name="Shi J."/>
            <person name="Tocheva E.I."/>
            <person name="Muller A."/>
            <person name="Dobro M.J."/>
            <person name="Jensen G.J."/>
        </authorList>
    </citation>
    <scope>NUCLEOTIDE SEQUENCE [LARGE SCALE GENOMIC DNA]</scope>
    <source>
        <strain evidence="1 2">DSM 6540</strain>
    </source>
</reference>
<dbReference type="Gene3D" id="3.30.1360.110">
    <property type="entry name" value="Domain 2, Phosphonoacetate Hydrolase"/>
    <property type="match status" value="1"/>
</dbReference>
<dbReference type="CDD" id="cd16018">
    <property type="entry name" value="Enpp"/>
    <property type="match status" value="1"/>
</dbReference>
<evidence type="ECO:0000313" key="2">
    <source>
        <dbReference type="Proteomes" id="UP000003240"/>
    </source>
</evidence>